<feature type="region of interest" description="Disordered" evidence="1">
    <location>
        <begin position="1"/>
        <end position="35"/>
    </location>
</feature>
<keyword evidence="3" id="KW-1185">Reference proteome</keyword>
<protein>
    <submittedName>
        <fullName evidence="2">Uncharacterized protein</fullName>
    </submittedName>
</protein>
<feature type="compositionally biased region" description="Polar residues" evidence="1">
    <location>
        <begin position="93"/>
        <end position="108"/>
    </location>
</feature>
<accession>A0AAI9U122</accession>
<gene>
    <name evidence="2" type="ORF">CCUS01_11754</name>
</gene>
<dbReference type="AlphaFoldDB" id="A0AAI9U122"/>
<organism evidence="2 3">
    <name type="scientific">Colletotrichum cuscutae</name>
    <dbReference type="NCBI Taxonomy" id="1209917"/>
    <lineage>
        <taxon>Eukaryota</taxon>
        <taxon>Fungi</taxon>
        <taxon>Dikarya</taxon>
        <taxon>Ascomycota</taxon>
        <taxon>Pezizomycotina</taxon>
        <taxon>Sordariomycetes</taxon>
        <taxon>Hypocreomycetidae</taxon>
        <taxon>Glomerellales</taxon>
        <taxon>Glomerellaceae</taxon>
        <taxon>Colletotrichum</taxon>
        <taxon>Colletotrichum acutatum species complex</taxon>
    </lineage>
</organism>
<sequence length="175" mass="19287">MAQAFQQTGLHNRDEAVDNEDERPDGDGGKLPRFHPLWIHPLRKTRCTNKNFLRSTFNRATFNGGTYKTNRNLTDEQQQAALTGEEEGADASQRASEAGKQTNTSRPSGTVRRCNSRNSGPIKQARLAVAACLPTGGADEEAMLVFDGRSRRSHLPHSMATGGPLNFELLRRIAL</sequence>
<evidence type="ECO:0000313" key="3">
    <source>
        <dbReference type="Proteomes" id="UP001239213"/>
    </source>
</evidence>
<comment type="caution">
    <text evidence="2">The sequence shown here is derived from an EMBL/GenBank/DDBJ whole genome shotgun (WGS) entry which is preliminary data.</text>
</comment>
<evidence type="ECO:0000313" key="2">
    <source>
        <dbReference type="EMBL" id="KAK1448346.1"/>
    </source>
</evidence>
<name>A0AAI9U122_9PEZI</name>
<feature type="compositionally biased region" description="Polar residues" evidence="1">
    <location>
        <begin position="1"/>
        <end position="10"/>
    </location>
</feature>
<dbReference type="Proteomes" id="UP001239213">
    <property type="component" value="Unassembled WGS sequence"/>
</dbReference>
<evidence type="ECO:0000256" key="1">
    <source>
        <dbReference type="SAM" id="MobiDB-lite"/>
    </source>
</evidence>
<proteinExistence type="predicted"/>
<dbReference type="EMBL" id="MPDP01000309">
    <property type="protein sequence ID" value="KAK1448346.1"/>
    <property type="molecule type" value="Genomic_DNA"/>
</dbReference>
<feature type="region of interest" description="Disordered" evidence="1">
    <location>
        <begin position="60"/>
        <end position="119"/>
    </location>
</feature>
<feature type="compositionally biased region" description="Polar residues" evidence="1">
    <location>
        <begin position="60"/>
        <end position="81"/>
    </location>
</feature>
<reference evidence="2" key="1">
    <citation type="submission" date="2016-11" db="EMBL/GenBank/DDBJ databases">
        <title>The genome sequence of Colletotrichum cuscutae.</title>
        <authorList>
            <person name="Baroncelli R."/>
        </authorList>
    </citation>
    <scope>NUCLEOTIDE SEQUENCE</scope>
    <source>
        <strain evidence="2">IMI 304802</strain>
    </source>
</reference>